<dbReference type="Proteomes" id="UP000290900">
    <property type="component" value="Unassembled WGS sequence"/>
</dbReference>
<dbReference type="PANTHER" id="PTHR15441:SF2">
    <property type="entry name" value="RIBONUCLEASE P_MRP PROTEIN SUBUNIT POP5"/>
    <property type="match status" value="1"/>
</dbReference>
<dbReference type="GO" id="GO:0030681">
    <property type="term" value="C:multimeric ribonuclease P complex"/>
    <property type="evidence" value="ECO:0007669"/>
    <property type="project" value="TreeGrafter"/>
</dbReference>
<dbReference type="InParanoid" id="A0A448YKS7"/>
<evidence type="ECO:0000313" key="3">
    <source>
        <dbReference type="EMBL" id="VEU21468.1"/>
    </source>
</evidence>
<dbReference type="InterPro" id="IPR002759">
    <property type="entry name" value="Pop5/Rpp14/Rnp2-like"/>
</dbReference>
<proteinExistence type="inferred from homology"/>
<dbReference type="Gene3D" id="3.30.70.3250">
    <property type="entry name" value="Ribonuclease P, Pop5 subunit"/>
    <property type="match status" value="1"/>
</dbReference>
<accession>A0A448YKS7</accession>
<keyword evidence="4" id="KW-1185">Reference proteome</keyword>
<gene>
    <name evidence="3" type="ORF">BRENAR_LOCUS2201</name>
</gene>
<dbReference type="FunCoup" id="A0A448YKS7">
    <property type="interactions" value="266"/>
</dbReference>
<keyword evidence="2" id="KW-0819">tRNA processing</keyword>
<dbReference type="AlphaFoldDB" id="A0A448YKS7"/>
<dbReference type="GO" id="GO:0000172">
    <property type="term" value="C:ribonuclease MRP complex"/>
    <property type="evidence" value="ECO:0007669"/>
    <property type="project" value="TreeGrafter"/>
</dbReference>
<evidence type="ECO:0000313" key="4">
    <source>
        <dbReference type="Proteomes" id="UP000290900"/>
    </source>
</evidence>
<name>A0A448YKS7_BRENA</name>
<dbReference type="GO" id="GO:0033204">
    <property type="term" value="F:ribonuclease P RNA binding"/>
    <property type="evidence" value="ECO:0007669"/>
    <property type="project" value="TreeGrafter"/>
</dbReference>
<dbReference type="SUPFAM" id="SSF160350">
    <property type="entry name" value="Rnp2-like"/>
    <property type="match status" value="1"/>
</dbReference>
<comment type="similarity">
    <text evidence="1">Belongs to the eukaryotic/archaeal RNase P protein component 2 family.</text>
</comment>
<evidence type="ECO:0000256" key="1">
    <source>
        <dbReference type="ARBA" id="ARBA00010800"/>
    </source>
</evidence>
<dbReference type="Pfam" id="PF01900">
    <property type="entry name" value="RNase_P_Rpp14"/>
    <property type="match status" value="1"/>
</dbReference>
<dbReference type="GO" id="GO:0001682">
    <property type="term" value="P:tRNA 5'-leader removal"/>
    <property type="evidence" value="ECO:0007669"/>
    <property type="project" value="InterPro"/>
</dbReference>
<organism evidence="3 4">
    <name type="scientific">Brettanomyces naardenensis</name>
    <name type="common">Yeast</name>
    <dbReference type="NCBI Taxonomy" id="13370"/>
    <lineage>
        <taxon>Eukaryota</taxon>
        <taxon>Fungi</taxon>
        <taxon>Dikarya</taxon>
        <taxon>Ascomycota</taxon>
        <taxon>Saccharomycotina</taxon>
        <taxon>Pichiomycetes</taxon>
        <taxon>Pichiales</taxon>
        <taxon>Pichiaceae</taxon>
        <taxon>Brettanomyces</taxon>
    </lineage>
</organism>
<protein>
    <submittedName>
        <fullName evidence="3">DEKNAAC102723</fullName>
    </submittedName>
</protein>
<dbReference type="OrthoDB" id="24745at2759"/>
<dbReference type="GO" id="GO:0005730">
    <property type="term" value="C:nucleolus"/>
    <property type="evidence" value="ECO:0007669"/>
    <property type="project" value="TreeGrafter"/>
</dbReference>
<dbReference type="InterPro" id="IPR038085">
    <property type="entry name" value="Rnp2-like_sf"/>
</dbReference>
<dbReference type="PANTHER" id="PTHR15441">
    <property type="entry name" value="RIBONUCLEASE P PROTEIN SUBUNIT P14"/>
    <property type="match status" value="1"/>
</dbReference>
<dbReference type="EMBL" id="CAACVR010000012">
    <property type="protein sequence ID" value="VEU21468.1"/>
    <property type="molecule type" value="Genomic_DNA"/>
</dbReference>
<sequence>MVRLKTRYILFEILYPQRNTIPIEESYDTVSKSIISLHQPSSQQVNGKQIIHLIKASLQKNFGDYGTSMAVGLTMRYFSTRTSTGILRVSRSNCMYIVAAMTFISSLEDEKCIFNCIGVSGSIKKCEDRSIERSRLMIRNVGGTNVATESDSLTRMFTAGDASVEDSSHEG</sequence>
<evidence type="ECO:0000256" key="2">
    <source>
        <dbReference type="ARBA" id="ARBA00022694"/>
    </source>
</evidence>
<reference evidence="3 4" key="1">
    <citation type="submission" date="2018-12" db="EMBL/GenBank/DDBJ databases">
        <authorList>
            <person name="Tiukova I."/>
            <person name="Dainat J."/>
        </authorList>
    </citation>
    <scope>NUCLEOTIDE SEQUENCE [LARGE SCALE GENOMIC DNA]</scope>
</reference>
<dbReference type="STRING" id="13370.A0A448YKS7"/>